<accession>A0AAD3CSW4</accession>
<feature type="compositionally biased region" description="Basic residues" evidence="1">
    <location>
        <begin position="25"/>
        <end position="38"/>
    </location>
</feature>
<organism evidence="2 3">
    <name type="scientific">Chaetoceros tenuissimus</name>
    <dbReference type="NCBI Taxonomy" id="426638"/>
    <lineage>
        <taxon>Eukaryota</taxon>
        <taxon>Sar</taxon>
        <taxon>Stramenopiles</taxon>
        <taxon>Ochrophyta</taxon>
        <taxon>Bacillariophyta</taxon>
        <taxon>Coscinodiscophyceae</taxon>
        <taxon>Chaetocerotophycidae</taxon>
        <taxon>Chaetocerotales</taxon>
        <taxon>Chaetocerotaceae</taxon>
        <taxon>Chaetoceros</taxon>
    </lineage>
</organism>
<dbReference type="Proteomes" id="UP001054902">
    <property type="component" value="Unassembled WGS sequence"/>
</dbReference>
<protein>
    <recommendedName>
        <fullName evidence="4">Exonuclease 3'-5' domain-containing protein 2</fullName>
    </recommendedName>
</protein>
<sequence>MSGKQSIVFIAAGAMMLSVWMMRRESKKKSTSRKKKDQKQRDRQVDIVSKKAAEIAMRAKSKEEETEVTEQEESNYKSEWSEHLPGHILREQYKERRRKEKLPMLAMKSQMYDNITMFCPEGRQLSQISSKKAKWYVQKQLATWIGEDNKAIKLTFEPKARSDEGDYGRSLKQNICIACGDGEKYQMRFYIVPHVYRTLFPKRYKTHMSHDVVLLCADCHLKMGTAANNRMNEIEDEFNPQQRFATNQRQYKVRSAALALLNWRHKIPEQKISVHEATVRQYLTEEKTPIPENDLLTNETLQRIIDVDYRIENPNYIPGPVLVVNSIVNDQEKMADFIRSWRRFFVNTIHPRFLPDGWSIEYAVACDEKPTA</sequence>
<evidence type="ECO:0000256" key="1">
    <source>
        <dbReference type="SAM" id="MobiDB-lite"/>
    </source>
</evidence>
<reference evidence="2 3" key="1">
    <citation type="journal article" date="2021" name="Sci. Rep.">
        <title>The genome of the diatom Chaetoceros tenuissimus carries an ancient integrated fragment of an extant virus.</title>
        <authorList>
            <person name="Hongo Y."/>
            <person name="Kimura K."/>
            <person name="Takaki Y."/>
            <person name="Yoshida Y."/>
            <person name="Baba S."/>
            <person name="Kobayashi G."/>
            <person name="Nagasaki K."/>
            <person name="Hano T."/>
            <person name="Tomaru Y."/>
        </authorList>
    </citation>
    <scope>NUCLEOTIDE SEQUENCE [LARGE SCALE GENOMIC DNA]</scope>
    <source>
        <strain evidence="2 3">NIES-3715</strain>
    </source>
</reference>
<dbReference type="EMBL" id="BLLK01000045">
    <property type="protein sequence ID" value="GFH51328.1"/>
    <property type="molecule type" value="Genomic_DNA"/>
</dbReference>
<feature type="compositionally biased region" description="Acidic residues" evidence="1">
    <location>
        <begin position="64"/>
        <end position="73"/>
    </location>
</feature>
<proteinExistence type="predicted"/>
<keyword evidence="3" id="KW-1185">Reference proteome</keyword>
<name>A0AAD3CSW4_9STRA</name>
<comment type="caution">
    <text evidence="2">The sequence shown here is derived from an EMBL/GenBank/DDBJ whole genome shotgun (WGS) entry which is preliminary data.</text>
</comment>
<dbReference type="AlphaFoldDB" id="A0AAD3CSW4"/>
<evidence type="ECO:0008006" key="4">
    <source>
        <dbReference type="Google" id="ProtNLM"/>
    </source>
</evidence>
<feature type="region of interest" description="Disordered" evidence="1">
    <location>
        <begin position="23"/>
        <end position="79"/>
    </location>
</feature>
<gene>
    <name evidence="2" type="ORF">CTEN210_07804</name>
</gene>
<evidence type="ECO:0000313" key="3">
    <source>
        <dbReference type="Proteomes" id="UP001054902"/>
    </source>
</evidence>
<evidence type="ECO:0000313" key="2">
    <source>
        <dbReference type="EMBL" id="GFH51328.1"/>
    </source>
</evidence>
<feature type="compositionally biased region" description="Basic and acidic residues" evidence="1">
    <location>
        <begin position="39"/>
        <end position="53"/>
    </location>
</feature>